<keyword evidence="4 8" id="KW-0418">Kinase</keyword>
<comment type="caution">
    <text evidence="8">The sequence shown here is derived from an EMBL/GenBank/DDBJ whole genome shotgun (WGS) entry which is preliminary data.</text>
</comment>
<evidence type="ECO:0000259" key="7">
    <source>
        <dbReference type="PROSITE" id="PS50943"/>
    </source>
</evidence>
<keyword evidence="5" id="KW-0067">ATP-binding</keyword>
<evidence type="ECO:0000256" key="1">
    <source>
        <dbReference type="ARBA" id="ARBA00022605"/>
    </source>
</evidence>
<dbReference type="SUPFAM" id="SSF47413">
    <property type="entry name" value="lambda repressor-like DNA-binding domains"/>
    <property type="match status" value="1"/>
</dbReference>
<protein>
    <submittedName>
        <fullName evidence="8">Shikimate kinase</fullName>
        <ecNumber evidence="8">2.7.1.71</ecNumber>
    </submittedName>
</protein>
<dbReference type="Pfam" id="PF01381">
    <property type="entry name" value="HTH_3"/>
    <property type="match status" value="1"/>
</dbReference>
<dbReference type="Pfam" id="PF01202">
    <property type="entry name" value="SKI"/>
    <property type="match status" value="1"/>
</dbReference>
<dbReference type="SMART" id="SM00530">
    <property type="entry name" value="HTH_XRE"/>
    <property type="match status" value="1"/>
</dbReference>
<sequence length="287" mass="32147">MANAQQDEQYLQQLGARVRDTRARLNMSRKALAASSGVSERYLAQLEGGHGNISILLLRQVAQALSLSLPDLLREEREHSVELTLLTRYLERLSPKRLLQARGILVSAFGELDPQQRHNRIALVGLRGAGKSTLGRALAEKLKVPFVELDQEIEREAGVPLSEVFSLYGQAAYRRMERRCLENVIELHARAVIATGGSLVTESDAYETLRAACFTIWLKASSEDHMERVIAQGDLRPMTGREQAMADLRHILEEREALYRLADATIDTSGRSVKESLKELQNVYNIS</sequence>
<accession>A0A1J5SFI0</accession>
<dbReference type="PRINTS" id="PR01100">
    <property type="entry name" value="SHIKIMTKNASE"/>
</dbReference>
<dbReference type="GO" id="GO:0005524">
    <property type="term" value="F:ATP binding"/>
    <property type="evidence" value="ECO:0007669"/>
    <property type="project" value="UniProtKB-KW"/>
</dbReference>
<evidence type="ECO:0000256" key="5">
    <source>
        <dbReference type="ARBA" id="ARBA00022840"/>
    </source>
</evidence>
<dbReference type="PROSITE" id="PS50943">
    <property type="entry name" value="HTH_CROC1"/>
    <property type="match status" value="1"/>
</dbReference>
<name>A0A1J5SFI0_9ZZZZ</name>
<dbReference type="InterPro" id="IPR001387">
    <property type="entry name" value="Cro/C1-type_HTH"/>
</dbReference>
<dbReference type="EC" id="2.7.1.71" evidence="8"/>
<dbReference type="GO" id="GO:0003677">
    <property type="term" value="F:DNA binding"/>
    <property type="evidence" value="ECO:0007669"/>
    <property type="project" value="InterPro"/>
</dbReference>
<reference evidence="8" key="1">
    <citation type="submission" date="2016-10" db="EMBL/GenBank/DDBJ databases">
        <title>Sequence of Gallionella enrichment culture.</title>
        <authorList>
            <person name="Poehlein A."/>
            <person name="Muehling M."/>
            <person name="Daniel R."/>
        </authorList>
    </citation>
    <scope>NUCLEOTIDE SEQUENCE</scope>
</reference>
<proteinExistence type="inferred from homology"/>
<organism evidence="8">
    <name type="scientific">mine drainage metagenome</name>
    <dbReference type="NCBI Taxonomy" id="410659"/>
    <lineage>
        <taxon>unclassified sequences</taxon>
        <taxon>metagenomes</taxon>
        <taxon>ecological metagenomes</taxon>
    </lineage>
</organism>
<dbReference type="GO" id="GO:0004765">
    <property type="term" value="F:shikimate kinase activity"/>
    <property type="evidence" value="ECO:0007669"/>
    <property type="project" value="UniProtKB-EC"/>
</dbReference>
<feature type="domain" description="HTH cro/C1-type" evidence="7">
    <location>
        <begin position="18"/>
        <end position="72"/>
    </location>
</feature>
<dbReference type="InterPro" id="IPR027417">
    <property type="entry name" value="P-loop_NTPase"/>
</dbReference>
<dbReference type="InterPro" id="IPR031322">
    <property type="entry name" value="Shikimate/glucono_kinase"/>
</dbReference>
<dbReference type="GO" id="GO:0009073">
    <property type="term" value="P:aromatic amino acid family biosynthetic process"/>
    <property type="evidence" value="ECO:0007669"/>
    <property type="project" value="UniProtKB-KW"/>
</dbReference>
<evidence type="ECO:0000256" key="3">
    <source>
        <dbReference type="ARBA" id="ARBA00022741"/>
    </source>
</evidence>
<keyword evidence="1" id="KW-0028">Amino-acid biosynthesis</keyword>
<dbReference type="PANTHER" id="PTHR21087:SF16">
    <property type="entry name" value="SHIKIMATE KINASE 1, CHLOROPLASTIC"/>
    <property type="match status" value="1"/>
</dbReference>
<evidence type="ECO:0000256" key="4">
    <source>
        <dbReference type="ARBA" id="ARBA00022777"/>
    </source>
</evidence>
<evidence type="ECO:0000313" key="8">
    <source>
        <dbReference type="EMBL" id="OIR07090.1"/>
    </source>
</evidence>
<dbReference type="CDD" id="cd00464">
    <property type="entry name" value="SK"/>
    <property type="match status" value="1"/>
</dbReference>
<dbReference type="NCBIfam" id="NF006015">
    <property type="entry name" value="PRK08154.1"/>
    <property type="match status" value="1"/>
</dbReference>
<evidence type="ECO:0000256" key="6">
    <source>
        <dbReference type="ARBA" id="ARBA00023141"/>
    </source>
</evidence>
<evidence type="ECO:0000256" key="2">
    <source>
        <dbReference type="ARBA" id="ARBA00022679"/>
    </source>
</evidence>
<keyword evidence="2 8" id="KW-0808">Transferase</keyword>
<keyword evidence="3" id="KW-0547">Nucleotide-binding</keyword>
<dbReference type="InterPro" id="IPR010982">
    <property type="entry name" value="Lambda_DNA-bd_dom_sf"/>
</dbReference>
<dbReference type="HAMAP" id="MF_00109">
    <property type="entry name" value="Shikimate_kinase"/>
    <property type="match status" value="1"/>
</dbReference>
<dbReference type="GO" id="GO:0008652">
    <property type="term" value="P:amino acid biosynthetic process"/>
    <property type="evidence" value="ECO:0007669"/>
    <property type="project" value="UniProtKB-KW"/>
</dbReference>
<dbReference type="SUPFAM" id="SSF52540">
    <property type="entry name" value="P-loop containing nucleoside triphosphate hydrolases"/>
    <property type="match status" value="1"/>
</dbReference>
<dbReference type="GO" id="GO:0005829">
    <property type="term" value="C:cytosol"/>
    <property type="evidence" value="ECO:0007669"/>
    <property type="project" value="TreeGrafter"/>
</dbReference>
<dbReference type="InterPro" id="IPR000623">
    <property type="entry name" value="Shikimate_kinase/TSH1"/>
</dbReference>
<dbReference type="PANTHER" id="PTHR21087">
    <property type="entry name" value="SHIKIMATE KINASE"/>
    <property type="match status" value="1"/>
</dbReference>
<dbReference type="AlphaFoldDB" id="A0A1J5SFI0"/>
<dbReference type="CDD" id="cd00093">
    <property type="entry name" value="HTH_XRE"/>
    <property type="match status" value="1"/>
</dbReference>
<dbReference type="Gene3D" id="1.10.260.40">
    <property type="entry name" value="lambda repressor-like DNA-binding domains"/>
    <property type="match status" value="1"/>
</dbReference>
<keyword evidence="6" id="KW-0057">Aromatic amino acid biosynthesis</keyword>
<dbReference type="EMBL" id="MLJW01000039">
    <property type="protein sequence ID" value="OIR07090.1"/>
    <property type="molecule type" value="Genomic_DNA"/>
</dbReference>
<dbReference type="Gene3D" id="3.40.50.300">
    <property type="entry name" value="P-loop containing nucleotide triphosphate hydrolases"/>
    <property type="match status" value="1"/>
</dbReference>
<gene>
    <name evidence="8" type="primary">aroK_2</name>
    <name evidence="8" type="ORF">GALL_106770</name>
</gene>